<feature type="region of interest" description="Disordered" evidence="1">
    <location>
        <begin position="218"/>
        <end position="241"/>
    </location>
</feature>
<sequence length="241" mass="26726">MIIAQVEVRRVLFLACKEGAEEEEAGAVDALRRCADVEEEDDTVQCYLSLSAPSGIELSCHTTLPHEMQTEEVEELRVCCTMNEDLHGMWFSIRKICKTRADVDGDNVTLPCRLWCLKSTARRQGQSDTESDTSSCSQYSFSFLNSSGSDEEDKDGEDVHALPTSNWQLLAEGRLRCMEYGLQTVELEMDPVAMDRSRAFVSVCFCCPTSAVHIGRGGGEFTGAGRRQSSNSGPFRGIREL</sequence>
<dbReference type="AlphaFoldDB" id="K2M745"/>
<keyword evidence="3" id="KW-1185">Reference proteome</keyword>
<proteinExistence type="predicted"/>
<name>K2M745_TRYCR</name>
<comment type="caution">
    <text evidence="2">The sequence shown here is derived from an EMBL/GenBank/DDBJ whole genome shotgun (WGS) entry which is preliminary data.</text>
</comment>
<evidence type="ECO:0000313" key="2">
    <source>
        <dbReference type="EMBL" id="EKF30818.1"/>
    </source>
</evidence>
<dbReference type="EMBL" id="AHKC01011453">
    <property type="protein sequence ID" value="EKF30818.1"/>
    <property type="molecule type" value="Genomic_DNA"/>
</dbReference>
<organism evidence="2 3">
    <name type="scientific">Trypanosoma cruzi marinkellei</name>
    <dbReference type="NCBI Taxonomy" id="85056"/>
    <lineage>
        <taxon>Eukaryota</taxon>
        <taxon>Discoba</taxon>
        <taxon>Euglenozoa</taxon>
        <taxon>Kinetoplastea</taxon>
        <taxon>Metakinetoplastina</taxon>
        <taxon>Trypanosomatida</taxon>
        <taxon>Trypanosomatidae</taxon>
        <taxon>Trypanosoma</taxon>
        <taxon>Schizotrypanum</taxon>
    </lineage>
</organism>
<accession>K2M745</accession>
<dbReference type="Proteomes" id="UP000007350">
    <property type="component" value="Unassembled WGS sequence"/>
</dbReference>
<evidence type="ECO:0000256" key="1">
    <source>
        <dbReference type="SAM" id="MobiDB-lite"/>
    </source>
</evidence>
<evidence type="ECO:0000313" key="3">
    <source>
        <dbReference type="Proteomes" id="UP000007350"/>
    </source>
</evidence>
<gene>
    <name evidence="2" type="ORF">MOQ_005361</name>
</gene>
<reference evidence="2 3" key="1">
    <citation type="journal article" date="2012" name="BMC Genomics">
        <title>Comparative genomic analysis of human infective Trypanosoma cruzi lineages with the bat-restricted subspecies T. cruzi marinkellei.</title>
        <authorList>
            <person name="Franzen O."/>
            <person name="Talavera-Lopez C."/>
            <person name="Ochaya S."/>
            <person name="Butler C.E."/>
            <person name="Messenger L.A."/>
            <person name="Lewis M.D."/>
            <person name="Llewellyn M.S."/>
            <person name="Marinkelle C.J."/>
            <person name="Tyler K.M."/>
            <person name="Miles M.A."/>
            <person name="Andersson B."/>
        </authorList>
    </citation>
    <scope>NUCLEOTIDE SEQUENCE [LARGE SCALE GENOMIC DNA]</scope>
    <source>
        <strain evidence="2 3">B7</strain>
    </source>
</reference>
<dbReference type="OrthoDB" id="10491086at2759"/>
<protein>
    <submittedName>
        <fullName evidence="2">Uncharacterized protein</fullName>
    </submittedName>
</protein>